<dbReference type="EMBL" id="CP042469">
    <property type="protein sequence ID" value="QOX64526.1"/>
    <property type="molecule type" value="Genomic_DNA"/>
</dbReference>
<accession>A0ACD1ADF9</accession>
<organism evidence="1 2">
    <name type="scientific">Anoxybacterium hadale</name>
    <dbReference type="NCBI Taxonomy" id="3408580"/>
    <lineage>
        <taxon>Bacteria</taxon>
        <taxon>Bacillati</taxon>
        <taxon>Bacillota</taxon>
        <taxon>Clostridia</taxon>
        <taxon>Peptostreptococcales</taxon>
        <taxon>Anaerovoracaceae</taxon>
        <taxon>Anoxybacterium</taxon>
    </lineage>
</organism>
<protein>
    <submittedName>
        <fullName evidence="1">Uncharacterized protein</fullName>
    </submittedName>
</protein>
<keyword evidence="2" id="KW-1185">Reference proteome</keyword>
<proteinExistence type="predicted"/>
<gene>
    <name evidence="1" type="ORF">FRZ06_14840</name>
</gene>
<sequence length="223" mass="24855">MKKTLVFLLILALSFAATSVAFASESDTMKSNALLDKKAVQSAAKSLNVSVEEIEAVNNVALIQNTLQRMDDIKPVVTIVENDDSIIRTETKTLYLDKNKKLPIVQTATYTTFKDSAGLLSTNKRYFADNAILAVGRAYQRIDYNERVEAINRIYTTITNVKAYTTGIGPDYGVDTDHSDDERLNSWADTLFTGNVLYLNFSLECYSQANAHGIFTSKWTVRP</sequence>
<dbReference type="Proteomes" id="UP000594014">
    <property type="component" value="Chromosome"/>
</dbReference>
<evidence type="ECO:0000313" key="2">
    <source>
        <dbReference type="Proteomes" id="UP000594014"/>
    </source>
</evidence>
<evidence type="ECO:0000313" key="1">
    <source>
        <dbReference type="EMBL" id="QOX64526.1"/>
    </source>
</evidence>
<name>A0ACD1ADF9_9FIRM</name>
<reference evidence="1" key="1">
    <citation type="submission" date="2019-08" db="EMBL/GenBank/DDBJ databases">
        <title>Genome sequence of Clostridiales bacterium MT110.</title>
        <authorList>
            <person name="Cao J."/>
        </authorList>
    </citation>
    <scope>NUCLEOTIDE SEQUENCE</scope>
    <source>
        <strain evidence="1">MT110</strain>
    </source>
</reference>